<keyword evidence="2" id="KW-1185">Reference proteome</keyword>
<accession>A0ACD3SM42</accession>
<name>A0ACD3SM42_9BURK</name>
<protein>
    <submittedName>
        <fullName evidence="1">Tripartite tricarboxylate transporter substrate binding protein</fullName>
    </submittedName>
</protein>
<evidence type="ECO:0000313" key="1">
    <source>
        <dbReference type="EMBL" id="TMS57270.1"/>
    </source>
</evidence>
<reference evidence="1" key="1">
    <citation type="submission" date="2019-05" db="EMBL/GenBank/DDBJ databases">
        <title>Revised genome assembly of Burkholderiaceae (previously Ralstonia) sp. PBA.</title>
        <authorList>
            <person name="Gan H.M."/>
        </authorList>
    </citation>
    <scope>NUCLEOTIDE SEQUENCE</scope>
    <source>
        <strain evidence="1">PBA</strain>
    </source>
</reference>
<dbReference type="EMBL" id="AKCV02000025">
    <property type="protein sequence ID" value="TMS57270.1"/>
    <property type="molecule type" value="Genomic_DNA"/>
</dbReference>
<evidence type="ECO:0000313" key="2">
    <source>
        <dbReference type="Proteomes" id="UP000004277"/>
    </source>
</evidence>
<organism evidence="1 2">
    <name type="scientific">Imbroritus primus</name>
    <dbReference type="NCBI Taxonomy" id="3058603"/>
    <lineage>
        <taxon>Bacteria</taxon>
        <taxon>Pseudomonadati</taxon>
        <taxon>Pseudomonadota</taxon>
        <taxon>Betaproteobacteria</taxon>
        <taxon>Burkholderiales</taxon>
        <taxon>Burkholderiaceae</taxon>
        <taxon>Imbroritus</taxon>
    </lineage>
</organism>
<proteinExistence type="predicted"/>
<dbReference type="Proteomes" id="UP000004277">
    <property type="component" value="Unassembled WGS sequence"/>
</dbReference>
<comment type="caution">
    <text evidence="1">The sequence shown here is derived from an EMBL/GenBank/DDBJ whole genome shotgun (WGS) entry which is preliminary data.</text>
</comment>
<gene>
    <name evidence="1" type="ORF">MW7_015120</name>
</gene>
<sequence>MTPAPPRGSFDNAASITRHATWHAVPRRGDNMMRSKLSALLVACLAAVPVTQALAQDKYPSRPITLIAPYSAGGDSDLAARNFAAVAQSYLGQPVVVQNKPGASGIIGSQLVLQSPSDGYTLLLARTGSQAILPAVAPSNTKYKWDDFTFIGMLELNPYGCMVKANSPYTNAEQFLKGLKEKGKGMNFATAGVATTNDMGPRLLFDILKLGANSPQQIPFKGNGEATAALMAGQVDFACGSIGPFMQLIKHGDLRAMFITTPERIKDLPNVPTAREAGVQDMEKITGWSGIFAPSKMPPAMVEQLWKAVQDVGKDPKWRRATEQAGSIPYIIGPDETRKFIKNQFDVYESIGKSLNMIDKVL</sequence>